<dbReference type="Proteomes" id="UP000515976">
    <property type="component" value="Chromosome"/>
</dbReference>
<dbReference type="GO" id="GO:0005737">
    <property type="term" value="C:cytoplasm"/>
    <property type="evidence" value="ECO:0007669"/>
    <property type="project" value="TreeGrafter"/>
</dbReference>
<evidence type="ECO:0000313" key="4">
    <source>
        <dbReference type="Proteomes" id="UP000515976"/>
    </source>
</evidence>
<dbReference type="InterPro" id="IPR036663">
    <property type="entry name" value="Fumarylacetoacetase_C_sf"/>
</dbReference>
<evidence type="ECO:0000313" key="3">
    <source>
        <dbReference type="EMBL" id="QNN49259.1"/>
    </source>
</evidence>
<dbReference type="KEGG" id="pei:H9L10_13720"/>
<proteinExistence type="predicted"/>
<evidence type="ECO:0000256" key="1">
    <source>
        <dbReference type="ARBA" id="ARBA00023239"/>
    </source>
</evidence>
<dbReference type="PANTHER" id="PTHR30143:SF0">
    <property type="entry name" value="2-KETO-4-PENTENOATE HYDRATASE"/>
    <property type="match status" value="1"/>
</dbReference>
<organism evidence="3 4">
    <name type="scientific">Phycicoccus endophyticus</name>
    <dbReference type="NCBI Taxonomy" id="1690220"/>
    <lineage>
        <taxon>Bacteria</taxon>
        <taxon>Bacillati</taxon>
        <taxon>Actinomycetota</taxon>
        <taxon>Actinomycetes</taxon>
        <taxon>Micrococcales</taxon>
        <taxon>Intrasporangiaceae</taxon>
        <taxon>Phycicoccus</taxon>
    </lineage>
</organism>
<dbReference type="RefSeq" id="WP_166101399.1">
    <property type="nucleotide sequence ID" value="NZ_BMMY01000006.1"/>
</dbReference>
<dbReference type="InterPro" id="IPR050772">
    <property type="entry name" value="Hydratase-Decarb/MhpD_sf"/>
</dbReference>
<dbReference type="Gene3D" id="3.90.850.10">
    <property type="entry name" value="Fumarylacetoacetase-like, C-terminal domain"/>
    <property type="match status" value="1"/>
</dbReference>
<sequence length="272" mass="28322">MGGPPAGAAPASGWDVESVATELLACEAERRDRPPFTDEWPGLDLDTGYAVRDRTLARRLERGERLVGVKLGLTSRAKQQRMGVDTPFVAWLTDAMVLPVGDAVPRHRLIHPRVEPEIVFVMGERLEGPGVSAASAMAAVASVWAGAEVIDSRYRDFRFTAGDVAADNASSGAFVTGPVGLPPAGLDLSLEGVLVEVDGEVVDSATGAAIQGHPGEALALAANDLARRGHAIEPGWVVLTGGMTDAVDAPPGVSVGLHFTHLGSVWLRGGEG</sequence>
<dbReference type="InterPro" id="IPR011234">
    <property type="entry name" value="Fumarylacetoacetase-like_C"/>
</dbReference>
<dbReference type="PANTHER" id="PTHR30143">
    <property type="entry name" value="ACID HYDRATASE"/>
    <property type="match status" value="1"/>
</dbReference>
<feature type="domain" description="Fumarylacetoacetase-like C-terminal" evidence="2">
    <location>
        <begin position="84"/>
        <end position="263"/>
    </location>
</feature>
<reference evidence="3 4" key="1">
    <citation type="submission" date="2020-08" db="EMBL/GenBank/DDBJ databases">
        <title>Genome sequence of Phycicoccus endophyticus JCM 31784T.</title>
        <authorList>
            <person name="Hyun D.-W."/>
            <person name="Bae J.-W."/>
        </authorList>
    </citation>
    <scope>NUCLEOTIDE SEQUENCE [LARGE SCALE GENOMIC DNA]</scope>
    <source>
        <strain evidence="3 4">JCM 31784</strain>
    </source>
</reference>
<dbReference type="EMBL" id="CP060712">
    <property type="protein sequence ID" value="QNN49259.1"/>
    <property type="molecule type" value="Genomic_DNA"/>
</dbReference>
<dbReference type="Pfam" id="PF01557">
    <property type="entry name" value="FAA_hydrolase"/>
    <property type="match status" value="1"/>
</dbReference>
<keyword evidence="4" id="KW-1185">Reference proteome</keyword>
<evidence type="ECO:0000259" key="2">
    <source>
        <dbReference type="Pfam" id="PF01557"/>
    </source>
</evidence>
<accession>A0A7G9R0Y4</accession>
<dbReference type="GO" id="GO:0008684">
    <property type="term" value="F:2-oxopent-4-enoate hydratase activity"/>
    <property type="evidence" value="ECO:0007669"/>
    <property type="project" value="TreeGrafter"/>
</dbReference>
<keyword evidence="1" id="KW-0456">Lyase</keyword>
<dbReference type="SUPFAM" id="SSF56529">
    <property type="entry name" value="FAH"/>
    <property type="match status" value="1"/>
</dbReference>
<gene>
    <name evidence="3" type="ORF">H9L10_13720</name>
</gene>
<protein>
    <submittedName>
        <fullName evidence="3">4-oxalocrotonate decarboxylase</fullName>
    </submittedName>
</protein>
<dbReference type="AlphaFoldDB" id="A0A7G9R0Y4"/>
<name>A0A7G9R0Y4_9MICO</name>